<dbReference type="AlphaFoldDB" id="A0A7X2XMV5"/>
<accession>A0A7X2XMV5</accession>
<proteinExistence type="predicted"/>
<evidence type="ECO:0000313" key="2">
    <source>
        <dbReference type="Proteomes" id="UP000467349"/>
    </source>
</evidence>
<evidence type="ECO:0000313" key="1">
    <source>
        <dbReference type="EMBL" id="MTV44827.1"/>
    </source>
</evidence>
<dbReference type="RefSeq" id="WP_155474490.1">
    <property type="nucleotide sequence ID" value="NZ_WNHU01000923.1"/>
</dbReference>
<gene>
    <name evidence="1" type="ORF">GM545_14970</name>
</gene>
<dbReference type="EMBL" id="WNHU01000923">
    <property type="protein sequence ID" value="MTV44827.1"/>
    <property type="molecule type" value="Genomic_DNA"/>
</dbReference>
<organism evidence="1 2">
    <name type="scientific">Streptococcus pneumoniae</name>
    <dbReference type="NCBI Taxonomy" id="1313"/>
    <lineage>
        <taxon>Bacteria</taxon>
        <taxon>Bacillati</taxon>
        <taxon>Bacillota</taxon>
        <taxon>Bacilli</taxon>
        <taxon>Lactobacillales</taxon>
        <taxon>Streptococcaceae</taxon>
        <taxon>Streptococcus</taxon>
    </lineage>
</organism>
<comment type="caution">
    <text evidence="1">The sequence shown here is derived from an EMBL/GenBank/DDBJ whole genome shotgun (WGS) entry which is preliminary data.</text>
</comment>
<name>A0A7X2XMV5_STREE</name>
<protein>
    <submittedName>
        <fullName evidence="1">Uncharacterized protein</fullName>
    </submittedName>
</protein>
<reference evidence="1 2" key="1">
    <citation type="submission" date="2019-11" db="EMBL/GenBank/DDBJ databases">
        <title>Growth characteristics of pneumococcus vary with the chemical composition of the capsule and with environmental conditions.</title>
        <authorList>
            <person name="Tothpal A."/>
            <person name="Desobry K."/>
            <person name="Joshi S."/>
            <person name="Wyllie A.L."/>
            <person name="Weinberger D.M."/>
        </authorList>
    </citation>
    <scope>NUCLEOTIDE SEQUENCE [LARGE SCALE GENOMIC DNA]</scope>
    <source>
        <strain evidence="2">pnumococcus09N</strain>
    </source>
</reference>
<dbReference type="Proteomes" id="UP000467349">
    <property type="component" value="Unassembled WGS sequence"/>
</dbReference>
<feature type="non-terminal residue" evidence="1">
    <location>
        <position position="61"/>
    </location>
</feature>
<sequence>MKTPHEISEERITLAEEYSRYSGELAKLIKAQAEYFNKNREYHKSDTAVERAFDVTDDGVK</sequence>